<accession>A0A0L0GCA6</accession>
<feature type="region of interest" description="Disordered" evidence="1">
    <location>
        <begin position="72"/>
        <end position="124"/>
    </location>
</feature>
<keyword evidence="3" id="KW-1185">Reference proteome</keyword>
<dbReference type="RefSeq" id="XP_014160522.1">
    <property type="nucleotide sequence ID" value="XM_014305047.1"/>
</dbReference>
<protein>
    <submittedName>
        <fullName evidence="2">Uncharacterized protein</fullName>
    </submittedName>
</protein>
<feature type="compositionally biased region" description="Basic residues" evidence="1">
    <location>
        <begin position="109"/>
        <end position="124"/>
    </location>
</feature>
<reference evidence="2 3" key="1">
    <citation type="submission" date="2011-02" db="EMBL/GenBank/DDBJ databases">
        <title>The Genome Sequence of Sphaeroforma arctica JP610.</title>
        <authorList>
            <consortium name="The Broad Institute Genome Sequencing Platform"/>
            <person name="Russ C."/>
            <person name="Cuomo C."/>
            <person name="Young S.K."/>
            <person name="Zeng Q."/>
            <person name="Gargeya S."/>
            <person name="Alvarado L."/>
            <person name="Berlin A."/>
            <person name="Chapman S.B."/>
            <person name="Chen Z."/>
            <person name="Freedman E."/>
            <person name="Gellesch M."/>
            <person name="Goldberg J."/>
            <person name="Griggs A."/>
            <person name="Gujja S."/>
            <person name="Heilman E."/>
            <person name="Heiman D."/>
            <person name="Howarth C."/>
            <person name="Mehta T."/>
            <person name="Neiman D."/>
            <person name="Pearson M."/>
            <person name="Roberts A."/>
            <person name="Saif S."/>
            <person name="Shea T."/>
            <person name="Shenoy N."/>
            <person name="Sisk P."/>
            <person name="Stolte C."/>
            <person name="Sykes S."/>
            <person name="White J."/>
            <person name="Yandava C."/>
            <person name="Burger G."/>
            <person name="Gray M.W."/>
            <person name="Holland P.W.H."/>
            <person name="King N."/>
            <person name="Lang F.B.F."/>
            <person name="Roger A.J."/>
            <person name="Ruiz-Trillo I."/>
            <person name="Haas B."/>
            <person name="Nusbaum C."/>
            <person name="Birren B."/>
        </authorList>
    </citation>
    <scope>NUCLEOTIDE SEQUENCE [LARGE SCALE GENOMIC DNA]</scope>
    <source>
        <strain evidence="2 3">JP610</strain>
    </source>
</reference>
<gene>
    <name evidence="2" type="ORF">SARC_01249</name>
</gene>
<dbReference type="GeneID" id="25901753"/>
<dbReference type="Proteomes" id="UP000054560">
    <property type="component" value="Unassembled WGS sequence"/>
</dbReference>
<evidence type="ECO:0000313" key="2">
    <source>
        <dbReference type="EMBL" id="KNC86620.1"/>
    </source>
</evidence>
<organism evidence="2 3">
    <name type="scientific">Sphaeroforma arctica JP610</name>
    <dbReference type="NCBI Taxonomy" id="667725"/>
    <lineage>
        <taxon>Eukaryota</taxon>
        <taxon>Ichthyosporea</taxon>
        <taxon>Ichthyophonida</taxon>
        <taxon>Sphaeroforma</taxon>
    </lineage>
</organism>
<dbReference type="EMBL" id="KQ241644">
    <property type="protein sequence ID" value="KNC86620.1"/>
    <property type="molecule type" value="Genomic_DNA"/>
</dbReference>
<name>A0A0L0GCA6_9EUKA</name>
<dbReference type="AlphaFoldDB" id="A0A0L0GCA6"/>
<evidence type="ECO:0000313" key="3">
    <source>
        <dbReference type="Proteomes" id="UP000054560"/>
    </source>
</evidence>
<evidence type="ECO:0000256" key="1">
    <source>
        <dbReference type="SAM" id="MobiDB-lite"/>
    </source>
</evidence>
<sequence>MYRAFFNRDWNQFKILCRHIVSEYQHLSAPLFNQTYFDPVRNFEIENTKDINFPIIDESDVDNFDYDTIGKGMGMGNNSSSDNDSDGDGDDSYGSAGPELRGNMIPRKMPSKFKSHFSKKYRTY</sequence>
<proteinExistence type="predicted"/>